<dbReference type="Pfam" id="PF00578">
    <property type="entry name" value="AhpC-TSA"/>
    <property type="match status" value="1"/>
</dbReference>
<dbReference type="InterPro" id="IPR017937">
    <property type="entry name" value="Thioredoxin_CS"/>
</dbReference>
<dbReference type="Pfam" id="PF14289">
    <property type="entry name" value="DUF4369"/>
    <property type="match status" value="1"/>
</dbReference>
<organism evidence="4 5">
    <name type="scientific">Niastella koreensis</name>
    <dbReference type="NCBI Taxonomy" id="354356"/>
    <lineage>
        <taxon>Bacteria</taxon>
        <taxon>Pseudomonadati</taxon>
        <taxon>Bacteroidota</taxon>
        <taxon>Chitinophagia</taxon>
        <taxon>Chitinophagales</taxon>
        <taxon>Chitinophagaceae</taxon>
        <taxon>Niastella</taxon>
    </lineage>
</organism>
<evidence type="ECO:0000256" key="2">
    <source>
        <dbReference type="SAM" id="SignalP"/>
    </source>
</evidence>
<sequence>MNLKGIAMLLTVLVRLHANAQTIRIKGKITNCDTLLVLFQGAEKTDTLLTCNGEFTFARKVANPELYHLYLVKNNQSIEAIKSGKEANIRNRNDLARKELFLEAGTINIRSTFAGFQKAPTQMQHRTSQSLYDEYQARFTPLFKMARTILDTSYKVGTEQEKQLCRNLYNRVLRLEDQVAQKFILDNTSNSVGAYVLYAHFRIDNYTLLDSIYHLFDCRLQSTYYLKNVKDKILALKTVQPGAPIPAFTATDITGKRVNPDNFKGRYVVLDFWFTGCPPCLKGFPKMKEYAAKYKNRLELVSISCKDEDPVWRNYITSNQLTWTQILDTRGPNSLATLFNIEAYPTKLIIDTQGKLVKICTGETEEFYNTIDELLKNSE</sequence>
<keyword evidence="5" id="KW-1185">Reference proteome</keyword>
<dbReference type="PROSITE" id="PS51352">
    <property type="entry name" value="THIOREDOXIN_2"/>
    <property type="match status" value="1"/>
</dbReference>
<dbReference type="Proteomes" id="UP000192277">
    <property type="component" value="Unassembled WGS sequence"/>
</dbReference>
<dbReference type="PANTHER" id="PTHR42852:SF17">
    <property type="entry name" value="THIOREDOXIN-LIKE PROTEIN HI_1115"/>
    <property type="match status" value="1"/>
</dbReference>
<dbReference type="RefSeq" id="WP_014221333.1">
    <property type="nucleotide sequence ID" value="NZ_LWBO01000012.1"/>
</dbReference>
<protein>
    <recommendedName>
        <fullName evidence="3">Thioredoxin domain-containing protein</fullName>
    </recommendedName>
</protein>
<reference evidence="4 5" key="1">
    <citation type="submission" date="2016-04" db="EMBL/GenBank/DDBJ databases">
        <authorList>
            <person name="Chen L."/>
            <person name="Zhuang W."/>
            <person name="Wang G."/>
        </authorList>
    </citation>
    <scope>NUCLEOTIDE SEQUENCE [LARGE SCALE GENOMIC DNA]</scope>
    <source>
        <strain evidence="5">GR20</strain>
    </source>
</reference>
<evidence type="ECO:0000259" key="3">
    <source>
        <dbReference type="PROSITE" id="PS51352"/>
    </source>
</evidence>
<dbReference type="EMBL" id="LWBO01000012">
    <property type="protein sequence ID" value="OQP48152.1"/>
    <property type="molecule type" value="Genomic_DNA"/>
</dbReference>
<dbReference type="PANTHER" id="PTHR42852">
    <property type="entry name" value="THIOL:DISULFIDE INTERCHANGE PROTEIN DSBE"/>
    <property type="match status" value="1"/>
</dbReference>
<dbReference type="PROSITE" id="PS00194">
    <property type="entry name" value="THIOREDOXIN_1"/>
    <property type="match status" value="1"/>
</dbReference>
<name>A0ABX3NZ06_9BACT</name>
<evidence type="ECO:0000256" key="1">
    <source>
        <dbReference type="ARBA" id="ARBA00023284"/>
    </source>
</evidence>
<dbReference type="InterPro" id="IPR013766">
    <property type="entry name" value="Thioredoxin_domain"/>
</dbReference>
<dbReference type="InterPro" id="IPR000866">
    <property type="entry name" value="AhpC/TSA"/>
</dbReference>
<dbReference type="SUPFAM" id="SSF52833">
    <property type="entry name" value="Thioredoxin-like"/>
    <property type="match status" value="1"/>
</dbReference>
<comment type="caution">
    <text evidence="4">The sequence shown here is derived from an EMBL/GenBank/DDBJ whole genome shotgun (WGS) entry which is preliminary data.</text>
</comment>
<feature type="chain" id="PRO_5045303760" description="Thioredoxin domain-containing protein" evidence="2">
    <location>
        <begin position="21"/>
        <end position="379"/>
    </location>
</feature>
<dbReference type="CDD" id="cd02966">
    <property type="entry name" value="TlpA_like_family"/>
    <property type="match status" value="1"/>
</dbReference>
<keyword evidence="2" id="KW-0732">Signal</keyword>
<evidence type="ECO:0000313" key="4">
    <source>
        <dbReference type="EMBL" id="OQP48152.1"/>
    </source>
</evidence>
<gene>
    <name evidence="4" type="ORF">A4D02_05375</name>
</gene>
<evidence type="ECO:0000313" key="5">
    <source>
        <dbReference type="Proteomes" id="UP000192277"/>
    </source>
</evidence>
<proteinExistence type="predicted"/>
<accession>A0ABX3NZ06</accession>
<feature type="domain" description="Thioredoxin" evidence="3">
    <location>
        <begin position="239"/>
        <end position="376"/>
    </location>
</feature>
<dbReference type="InterPro" id="IPR025380">
    <property type="entry name" value="DUF4369"/>
</dbReference>
<keyword evidence="1" id="KW-0676">Redox-active center</keyword>
<feature type="signal peptide" evidence="2">
    <location>
        <begin position="1"/>
        <end position="20"/>
    </location>
</feature>
<dbReference type="Gene3D" id="3.40.30.10">
    <property type="entry name" value="Glutaredoxin"/>
    <property type="match status" value="1"/>
</dbReference>
<dbReference type="InterPro" id="IPR036249">
    <property type="entry name" value="Thioredoxin-like_sf"/>
</dbReference>
<dbReference type="InterPro" id="IPR050553">
    <property type="entry name" value="Thioredoxin_ResA/DsbE_sf"/>
</dbReference>